<gene>
    <name evidence="1" type="ORF">FWK35_00025568</name>
</gene>
<dbReference type="GO" id="GO:0003964">
    <property type="term" value="F:RNA-directed DNA polymerase activity"/>
    <property type="evidence" value="ECO:0007669"/>
    <property type="project" value="UniProtKB-KW"/>
</dbReference>
<accession>A0A6G0Z1U3</accession>
<organism evidence="1 2">
    <name type="scientific">Aphis craccivora</name>
    <name type="common">Cowpea aphid</name>
    <dbReference type="NCBI Taxonomy" id="307492"/>
    <lineage>
        <taxon>Eukaryota</taxon>
        <taxon>Metazoa</taxon>
        <taxon>Ecdysozoa</taxon>
        <taxon>Arthropoda</taxon>
        <taxon>Hexapoda</taxon>
        <taxon>Insecta</taxon>
        <taxon>Pterygota</taxon>
        <taxon>Neoptera</taxon>
        <taxon>Paraneoptera</taxon>
        <taxon>Hemiptera</taxon>
        <taxon>Sternorrhyncha</taxon>
        <taxon>Aphidomorpha</taxon>
        <taxon>Aphidoidea</taxon>
        <taxon>Aphididae</taxon>
        <taxon>Aphidini</taxon>
        <taxon>Aphis</taxon>
        <taxon>Aphis</taxon>
    </lineage>
</organism>
<proteinExistence type="predicted"/>
<protein>
    <submittedName>
        <fullName evidence="1">Putative RNA-directed DNA polymerase</fullName>
    </submittedName>
</protein>
<comment type="caution">
    <text evidence="1">The sequence shown here is derived from an EMBL/GenBank/DDBJ whole genome shotgun (WGS) entry which is preliminary data.</text>
</comment>
<keyword evidence="1" id="KW-0695">RNA-directed DNA polymerase</keyword>
<dbReference type="OrthoDB" id="10428535at2759"/>
<reference evidence="1 2" key="1">
    <citation type="submission" date="2019-08" db="EMBL/GenBank/DDBJ databases">
        <title>Whole genome of Aphis craccivora.</title>
        <authorList>
            <person name="Voronova N.V."/>
            <person name="Shulinski R.S."/>
            <person name="Bandarenka Y.V."/>
            <person name="Zhorov D.G."/>
            <person name="Warner D."/>
        </authorList>
    </citation>
    <scope>NUCLEOTIDE SEQUENCE [LARGE SCALE GENOMIC DNA]</scope>
    <source>
        <strain evidence="1">180601</strain>
        <tissue evidence="1">Whole Body</tissue>
    </source>
</reference>
<keyword evidence="1" id="KW-0548">Nucleotidyltransferase</keyword>
<keyword evidence="1" id="KW-0808">Transferase</keyword>
<evidence type="ECO:0000313" key="1">
    <source>
        <dbReference type="EMBL" id="KAF0764545.1"/>
    </source>
</evidence>
<dbReference type="AlphaFoldDB" id="A0A6G0Z1U3"/>
<evidence type="ECO:0000313" key="2">
    <source>
        <dbReference type="Proteomes" id="UP000478052"/>
    </source>
</evidence>
<keyword evidence="2" id="KW-1185">Reference proteome</keyword>
<dbReference type="EMBL" id="VUJU01001608">
    <property type="protein sequence ID" value="KAF0764545.1"/>
    <property type="molecule type" value="Genomic_DNA"/>
</dbReference>
<sequence>MYKRFHQNLSTNSNTLILHMSTFNLPKNPPRRLKRKWCRDLLNY</sequence>
<dbReference type="Proteomes" id="UP000478052">
    <property type="component" value="Unassembled WGS sequence"/>
</dbReference>
<name>A0A6G0Z1U3_APHCR</name>